<dbReference type="SUPFAM" id="SSF46689">
    <property type="entry name" value="Homeodomain-like"/>
    <property type="match status" value="1"/>
</dbReference>
<protein>
    <submittedName>
        <fullName evidence="5">GlxA family transcriptional regulator</fullName>
    </submittedName>
</protein>
<dbReference type="InterPro" id="IPR020449">
    <property type="entry name" value="Tscrpt_reg_AraC-type_HTH"/>
</dbReference>
<dbReference type="InterPro" id="IPR029062">
    <property type="entry name" value="Class_I_gatase-like"/>
</dbReference>
<dbReference type="RefSeq" id="WP_183119221.1">
    <property type="nucleotide sequence ID" value="NZ_JABEQF010000005.1"/>
</dbReference>
<keyword evidence="1" id="KW-0805">Transcription regulation</keyword>
<evidence type="ECO:0000259" key="4">
    <source>
        <dbReference type="PROSITE" id="PS01124"/>
    </source>
</evidence>
<keyword evidence="2" id="KW-0238">DNA-binding</keyword>
<evidence type="ECO:0000256" key="3">
    <source>
        <dbReference type="ARBA" id="ARBA00023163"/>
    </source>
</evidence>
<dbReference type="PROSITE" id="PS01124">
    <property type="entry name" value="HTH_ARAC_FAMILY_2"/>
    <property type="match status" value="1"/>
</dbReference>
<dbReference type="Proteomes" id="UP000555756">
    <property type="component" value="Unassembled WGS sequence"/>
</dbReference>
<dbReference type="Gene3D" id="1.10.10.60">
    <property type="entry name" value="Homeodomain-like"/>
    <property type="match status" value="2"/>
</dbReference>
<dbReference type="InterPro" id="IPR052158">
    <property type="entry name" value="INH-QAR"/>
</dbReference>
<dbReference type="EMBL" id="JABEQF010000005">
    <property type="protein sequence ID" value="MBB2190101.1"/>
    <property type="molecule type" value="Genomic_DNA"/>
</dbReference>
<dbReference type="Pfam" id="PF01965">
    <property type="entry name" value="DJ-1_PfpI"/>
    <property type="match status" value="1"/>
</dbReference>
<dbReference type="GO" id="GO:0043565">
    <property type="term" value="F:sequence-specific DNA binding"/>
    <property type="evidence" value="ECO:0007669"/>
    <property type="project" value="InterPro"/>
</dbReference>
<evidence type="ECO:0000256" key="2">
    <source>
        <dbReference type="ARBA" id="ARBA00023125"/>
    </source>
</evidence>
<dbReference type="CDD" id="cd03136">
    <property type="entry name" value="GATase1_AraC_ArgR_like"/>
    <property type="match status" value="1"/>
</dbReference>
<proteinExistence type="predicted"/>
<dbReference type="PRINTS" id="PR00032">
    <property type="entry name" value="HTHARAC"/>
</dbReference>
<keyword evidence="3" id="KW-0804">Transcription</keyword>
<dbReference type="InterPro" id="IPR018062">
    <property type="entry name" value="HTH_AraC-typ_CS"/>
</dbReference>
<evidence type="ECO:0000313" key="6">
    <source>
        <dbReference type="Proteomes" id="UP000555756"/>
    </source>
</evidence>
<accession>A0A7W4JSF9</accession>
<evidence type="ECO:0000313" key="5">
    <source>
        <dbReference type="EMBL" id="MBB2190101.1"/>
    </source>
</evidence>
<gene>
    <name evidence="5" type="ORF">HLH34_08975</name>
</gene>
<evidence type="ECO:0000256" key="1">
    <source>
        <dbReference type="ARBA" id="ARBA00023015"/>
    </source>
</evidence>
<reference evidence="5 6" key="1">
    <citation type="submission" date="2020-04" db="EMBL/GenBank/DDBJ databases">
        <title>Description of novel Gluconacetobacter.</title>
        <authorList>
            <person name="Sombolestani A."/>
        </authorList>
    </citation>
    <scope>NUCLEOTIDE SEQUENCE [LARGE SCALE GENOMIC DNA]</scope>
    <source>
        <strain evidence="5 6">LMG 21311</strain>
    </source>
</reference>
<sequence length="313" mass="34672">MTVRIGFLLIPRFSALGFLCAAEPLRVANRLAEERLFEWTVFSEDGRPVAASNGMQIAADAPLGPDAALDSLVVVAGFEPLKQISPRLPRLLRRLAARRVEIGALDTGAFVLAQARLVDQVPVTMHWEVCAAFAEAFPDLMPSSELFEDHGRIFTSAGGTASIDLMLHRIARLHGPRLARRVAEQFIHSAIRLPGEPQRRRALRDAPAGGRILARLTAWMESVADRRVAPGELSDLAGRSPRHIERLFRRQYGWGPAAHHRKLRLARARTLLRETALSIVDIADACGFESRSNFSRAYRSEFGIAPARDRVEP</sequence>
<organism evidence="5 6">
    <name type="scientific">Gluconacetobacter azotocaptans</name>
    <dbReference type="NCBI Taxonomy" id="142834"/>
    <lineage>
        <taxon>Bacteria</taxon>
        <taxon>Pseudomonadati</taxon>
        <taxon>Pseudomonadota</taxon>
        <taxon>Alphaproteobacteria</taxon>
        <taxon>Acetobacterales</taxon>
        <taxon>Acetobacteraceae</taxon>
        <taxon>Gluconacetobacter</taxon>
    </lineage>
</organism>
<dbReference type="AlphaFoldDB" id="A0A7W4JSF9"/>
<dbReference type="PANTHER" id="PTHR43130">
    <property type="entry name" value="ARAC-FAMILY TRANSCRIPTIONAL REGULATOR"/>
    <property type="match status" value="1"/>
</dbReference>
<dbReference type="InterPro" id="IPR018060">
    <property type="entry name" value="HTH_AraC"/>
</dbReference>
<dbReference type="Pfam" id="PF12833">
    <property type="entry name" value="HTH_18"/>
    <property type="match status" value="1"/>
</dbReference>
<dbReference type="InterPro" id="IPR009057">
    <property type="entry name" value="Homeodomain-like_sf"/>
</dbReference>
<dbReference type="PROSITE" id="PS00041">
    <property type="entry name" value="HTH_ARAC_FAMILY_1"/>
    <property type="match status" value="1"/>
</dbReference>
<keyword evidence="6" id="KW-1185">Reference proteome</keyword>
<dbReference type="InterPro" id="IPR002818">
    <property type="entry name" value="DJ-1/PfpI"/>
</dbReference>
<comment type="caution">
    <text evidence="5">The sequence shown here is derived from an EMBL/GenBank/DDBJ whole genome shotgun (WGS) entry which is preliminary data.</text>
</comment>
<dbReference type="SMART" id="SM00342">
    <property type="entry name" value="HTH_ARAC"/>
    <property type="match status" value="1"/>
</dbReference>
<name>A0A7W4JSF9_9PROT</name>
<dbReference type="GO" id="GO:0003700">
    <property type="term" value="F:DNA-binding transcription factor activity"/>
    <property type="evidence" value="ECO:0007669"/>
    <property type="project" value="InterPro"/>
</dbReference>
<dbReference type="PANTHER" id="PTHR43130:SF3">
    <property type="entry name" value="HTH-TYPE TRANSCRIPTIONAL REGULATOR RV1931C"/>
    <property type="match status" value="1"/>
</dbReference>
<dbReference type="Gene3D" id="3.40.50.880">
    <property type="match status" value="1"/>
</dbReference>
<dbReference type="SUPFAM" id="SSF52317">
    <property type="entry name" value="Class I glutamine amidotransferase-like"/>
    <property type="match status" value="1"/>
</dbReference>
<feature type="domain" description="HTH araC/xylS-type" evidence="4">
    <location>
        <begin position="214"/>
        <end position="312"/>
    </location>
</feature>